<dbReference type="InterPro" id="IPR024618">
    <property type="entry name" value="DUF3857"/>
</dbReference>
<name>E6QI71_9ZZZZ</name>
<dbReference type="Pfam" id="PF01841">
    <property type="entry name" value="Transglut_core"/>
    <property type="match status" value="1"/>
</dbReference>
<dbReference type="Gene3D" id="3.10.620.30">
    <property type="match status" value="1"/>
</dbReference>
<accession>E6QI71</accession>
<dbReference type="Gene3D" id="2.60.120.1130">
    <property type="match status" value="1"/>
</dbReference>
<evidence type="ECO:0008006" key="4">
    <source>
        <dbReference type="Google" id="ProtNLM"/>
    </source>
</evidence>
<sequence length="666" mass="74197">MSWRGRLVGMVLGCRWLISATMLVALAWPAQGLIFGRSKLPVPQWGLDAAKTPTPAYAKNASAVILYDEYIETVDGAGRAVEREREAIRILQPQGRGSTCGVSYDVDEKVNHFHAWAILADGRPYEAEESDFREEGDTGVPVMLSTRKERVVHLPVDVGSVEICETDELLEPYRQETNWHIQNEIPVVFEALEVDLPPGRSYSMAWHRHAAEQPVEVAANHWRWEIKDMPALDLRDIPSHPEWAALAARMSVQWGDAAVAGTENQWRAIGAWVTQLESDRPTPSPEIVSTTETLISGAPDFYAKLSRIAEYVQQDIRYFVVTRGISGLQANHAADIFRNRYGDCKDKTTLMIAMLRVAGISAFYVPVDDRRGVVDAEEPSLLGNHMITAIEIPSGVEDARLLAVVKGENGKRYLIFDPTNQHTAIGNLPSYEQGSYGTLAAGAASQVIALPVLAPEANGSERKGEFSLLADGTLEGKVDSSHVGPTGGDLRAFLNFSDEKERRDAWEHRIAESVPDVVLDSFEFVQPASLDKPLEFHYTLTARQYAHTAGTLLLVRPRVVGSDTLPVDTKARTVGIDLEATGHWRDVYEIHLPEGYVVDDLPDEVKLDTDFASYHARYSVKDKVLRYEREYEVKKVEIPAERQPEFLRFESRVGSDERATAVLKKE</sequence>
<dbReference type="Pfam" id="PF12969">
    <property type="entry name" value="DUF3857"/>
    <property type="match status" value="1"/>
</dbReference>
<dbReference type="InterPro" id="IPR038765">
    <property type="entry name" value="Papain-like_cys_pep_sf"/>
</dbReference>
<evidence type="ECO:0000313" key="3">
    <source>
        <dbReference type="EMBL" id="CBI06936.1"/>
    </source>
</evidence>
<dbReference type="SUPFAM" id="SSF54001">
    <property type="entry name" value="Cysteine proteinases"/>
    <property type="match status" value="1"/>
</dbReference>
<evidence type="ECO:0000259" key="2">
    <source>
        <dbReference type="Pfam" id="PF12969"/>
    </source>
</evidence>
<dbReference type="EMBL" id="CABQ01000043">
    <property type="protein sequence ID" value="CBI06936.1"/>
    <property type="molecule type" value="Genomic_DNA"/>
</dbReference>
<feature type="domain" description="Transglutaminase-like" evidence="1">
    <location>
        <begin position="291"/>
        <end position="365"/>
    </location>
</feature>
<comment type="caution">
    <text evidence="3">The sequence shown here is derived from an EMBL/GenBank/DDBJ whole genome shotgun (WGS) entry which is preliminary data.</text>
</comment>
<dbReference type="InterPro" id="IPR002931">
    <property type="entry name" value="Transglutaminase-like"/>
</dbReference>
<dbReference type="AlphaFoldDB" id="E6QI71"/>
<protein>
    <recommendedName>
        <fullName evidence="4">Transglutaminase-like superfamily protein</fullName>
    </recommendedName>
</protein>
<gene>
    <name evidence="3" type="ORF">CARN6_0235</name>
</gene>
<organism evidence="3">
    <name type="scientific">mine drainage metagenome</name>
    <dbReference type="NCBI Taxonomy" id="410659"/>
    <lineage>
        <taxon>unclassified sequences</taxon>
        <taxon>metagenomes</taxon>
        <taxon>ecological metagenomes</taxon>
    </lineage>
</organism>
<dbReference type="Gene3D" id="2.60.40.3140">
    <property type="match status" value="1"/>
</dbReference>
<feature type="domain" description="DUF3857" evidence="2">
    <location>
        <begin position="78"/>
        <end position="231"/>
    </location>
</feature>
<proteinExistence type="predicted"/>
<reference evidence="3" key="1">
    <citation type="submission" date="2009-10" db="EMBL/GenBank/DDBJ databases">
        <title>Diversity of trophic interactions inside an arsenic-rich microbial ecosystem.</title>
        <authorList>
            <person name="Bertin P.N."/>
            <person name="Heinrich-Salmeron A."/>
            <person name="Pelletier E."/>
            <person name="Goulhen-Chollet F."/>
            <person name="Arsene-Ploetze F."/>
            <person name="Gallien S."/>
            <person name="Calteau A."/>
            <person name="Vallenet D."/>
            <person name="Casiot C."/>
            <person name="Chane-Woon-Ming B."/>
            <person name="Giloteaux L."/>
            <person name="Barakat M."/>
            <person name="Bonnefoy V."/>
            <person name="Bruneel O."/>
            <person name="Chandler M."/>
            <person name="Cleiss J."/>
            <person name="Duran R."/>
            <person name="Elbaz-Poulichet F."/>
            <person name="Fonknechten N."/>
            <person name="Lauga B."/>
            <person name="Mornico D."/>
            <person name="Ortet P."/>
            <person name="Schaeffer C."/>
            <person name="Siguier P."/>
            <person name="Alexander Thil Smith A."/>
            <person name="Van Dorsselaer A."/>
            <person name="Weissenbach J."/>
            <person name="Medigue C."/>
            <person name="Le Paslier D."/>
        </authorList>
    </citation>
    <scope>NUCLEOTIDE SEQUENCE</scope>
</reference>
<evidence type="ECO:0000259" key="1">
    <source>
        <dbReference type="Pfam" id="PF01841"/>
    </source>
</evidence>